<proteinExistence type="predicted"/>
<evidence type="ECO:0000256" key="4">
    <source>
        <dbReference type="SAM" id="MobiDB-lite"/>
    </source>
</evidence>
<dbReference type="SMART" id="SM00382">
    <property type="entry name" value="AAA"/>
    <property type="match status" value="1"/>
</dbReference>
<dbReference type="GO" id="GO:0005886">
    <property type="term" value="C:plasma membrane"/>
    <property type="evidence" value="ECO:0007669"/>
    <property type="project" value="TreeGrafter"/>
</dbReference>
<dbReference type="CDD" id="cd03255">
    <property type="entry name" value="ABC_MJ0796_LolCDE_FtsE"/>
    <property type="match status" value="1"/>
</dbReference>
<dbReference type="Gene3D" id="3.40.50.300">
    <property type="entry name" value="P-loop containing nucleotide triphosphate hydrolases"/>
    <property type="match status" value="1"/>
</dbReference>
<name>A0A345NSW9_9MICO</name>
<dbReference type="GO" id="GO:0022857">
    <property type="term" value="F:transmembrane transporter activity"/>
    <property type="evidence" value="ECO:0007669"/>
    <property type="project" value="TreeGrafter"/>
</dbReference>
<feature type="domain" description="ABC transporter" evidence="5">
    <location>
        <begin position="55"/>
        <end position="273"/>
    </location>
</feature>
<dbReference type="InterPro" id="IPR027417">
    <property type="entry name" value="P-loop_NTPase"/>
</dbReference>
<keyword evidence="2" id="KW-0547">Nucleotide-binding</keyword>
<protein>
    <submittedName>
        <fullName evidence="6">ABC transporter ATP-binding protein</fullName>
    </submittedName>
</protein>
<dbReference type="InterPro" id="IPR015854">
    <property type="entry name" value="ABC_transpr_LolD-like"/>
</dbReference>
<sequence>MPPTTSPPPRTTAGTPARRVSASTSPSPGATARTLISTFVRWTSLRQSPTDGIAVRCSGLHAGYDGTPVLCGLDLEIRGREIVSVSGASGSGKSTLLLTLAGLLPPTAGEVIVEGTAVYQLDADARTTFRRENVGLIFQFGQLVAELTAGDNVALPLLLGGARRHRATEQARAILGELGLGEMVSRYPHQLSGGQRQRVAVARALVNEPLVVLADEPTGSLDSRTSQDVLDLLCRSTQQAGASLVLVTHDEGVARRADRQLYLHDGTLATESLRP</sequence>
<evidence type="ECO:0000256" key="3">
    <source>
        <dbReference type="ARBA" id="ARBA00022840"/>
    </source>
</evidence>
<dbReference type="KEGG" id="orn:DV701_13885"/>
<evidence type="ECO:0000313" key="7">
    <source>
        <dbReference type="Proteomes" id="UP000253790"/>
    </source>
</evidence>
<feature type="region of interest" description="Disordered" evidence="4">
    <location>
        <begin position="1"/>
        <end position="30"/>
    </location>
</feature>
<reference evidence="6 7" key="1">
    <citation type="submission" date="2018-07" db="EMBL/GenBank/DDBJ databases">
        <title>Complete genome sequencing of Ornithinimicrobium sp. AMA3305.</title>
        <authorList>
            <person name="Bae J.-W."/>
        </authorList>
    </citation>
    <scope>NUCLEOTIDE SEQUENCE [LARGE SCALE GENOMIC DNA]</scope>
    <source>
        <strain evidence="6 7">AMA3305</strain>
    </source>
</reference>
<dbReference type="EMBL" id="CP031229">
    <property type="protein sequence ID" value="AXH98127.1"/>
    <property type="molecule type" value="Genomic_DNA"/>
</dbReference>
<gene>
    <name evidence="6" type="ORF">DV701_13885</name>
</gene>
<keyword evidence="7" id="KW-1185">Reference proteome</keyword>
<dbReference type="OrthoDB" id="9802264at2"/>
<dbReference type="Proteomes" id="UP000253790">
    <property type="component" value="Chromosome"/>
</dbReference>
<dbReference type="PANTHER" id="PTHR24220">
    <property type="entry name" value="IMPORT ATP-BINDING PROTEIN"/>
    <property type="match status" value="1"/>
</dbReference>
<organism evidence="6 7">
    <name type="scientific">Ornithinimicrobium avium</name>
    <dbReference type="NCBI Taxonomy" id="2283195"/>
    <lineage>
        <taxon>Bacteria</taxon>
        <taxon>Bacillati</taxon>
        <taxon>Actinomycetota</taxon>
        <taxon>Actinomycetes</taxon>
        <taxon>Micrococcales</taxon>
        <taxon>Ornithinimicrobiaceae</taxon>
        <taxon>Ornithinimicrobium</taxon>
    </lineage>
</organism>
<dbReference type="PROSITE" id="PS50893">
    <property type="entry name" value="ABC_TRANSPORTER_2"/>
    <property type="match status" value="1"/>
</dbReference>
<keyword evidence="3 6" id="KW-0067">ATP-binding</keyword>
<keyword evidence="1" id="KW-0813">Transport</keyword>
<evidence type="ECO:0000313" key="6">
    <source>
        <dbReference type="EMBL" id="AXH98127.1"/>
    </source>
</evidence>
<dbReference type="InterPro" id="IPR003593">
    <property type="entry name" value="AAA+_ATPase"/>
</dbReference>
<dbReference type="AlphaFoldDB" id="A0A345NSW9"/>
<dbReference type="Pfam" id="PF00005">
    <property type="entry name" value="ABC_tran"/>
    <property type="match status" value="1"/>
</dbReference>
<dbReference type="GO" id="GO:0016887">
    <property type="term" value="F:ATP hydrolysis activity"/>
    <property type="evidence" value="ECO:0007669"/>
    <property type="project" value="InterPro"/>
</dbReference>
<dbReference type="InterPro" id="IPR003439">
    <property type="entry name" value="ABC_transporter-like_ATP-bd"/>
</dbReference>
<feature type="compositionally biased region" description="Low complexity" evidence="4">
    <location>
        <begin position="11"/>
        <end position="30"/>
    </location>
</feature>
<dbReference type="InterPro" id="IPR017871">
    <property type="entry name" value="ABC_transporter-like_CS"/>
</dbReference>
<dbReference type="PROSITE" id="PS00211">
    <property type="entry name" value="ABC_TRANSPORTER_1"/>
    <property type="match status" value="1"/>
</dbReference>
<evidence type="ECO:0000256" key="1">
    <source>
        <dbReference type="ARBA" id="ARBA00022448"/>
    </source>
</evidence>
<dbReference type="SUPFAM" id="SSF52540">
    <property type="entry name" value="P-loop containing nucleoside triphosphate hydrolases"/>
    <property type="match status" value="1"/>
</dbReference>
<feature type="compositionally biased region" description="Pro residues" evidence="4">
    <location>
        <begin position="1"/>
        <end position="10"/>
    </location>
</feature>
<evidence type="ECO:0000259" key="5">
    <source>
        <dbReference type="PROSITE" id="PS50893"/>
    </source>
</evidence>
<dbReference type="InterPro" id="IPR017911">
    <property type="entry name" value="MacB-like_ATP-bd"/>
</dbReference>
<dbReference type="GO" id="GO:0005524">
    <property type="term" value="F:ATP binding"/>
    <property type="evidence" value="ECO:0007669"/>
    <property type="project" value="UniProtKB-KW"/>
</dbReference>
<evidence type="ECO:0000256" key="2">
    <source>
        <dbReference type="ARBA" id="ARBA00022741"/>
    </source>
</evidence>
<accession>A0A345NSW9</accession>